<comment type="similarity">
    <text evidence="6">Belongs to the WD repeat BOP1/ERB1 family.</text>
</comment>
<reference evidence="11 12" key="1">
    <citation type="submission" date="2024-03" db="EMBL/GenBank/DDBJ databases">
        <title>The Acrasis kona genome and developmental transcriptomes reveal deep origins of eukaryotic multicellular pathways.</title>
        <authorList>
            <person name="Sheikh S."/>
            <person name="Fu C.-J."/>
            <person name="Brown M.W."/>
            <person name="Baldauf S.L."/>
        </authorList>
    </citation>
    <scope>NUCLEOTIDE SEQUENCE [LARGE SCALE GENOMIC DNA]</scope>
    <source>
        <strain evidence="11 12">ATCC MYA-3509</strain>
    </source>
</reference>
<dbReference type="InterPro" id="IPR036322">
    <property type="entry name" value="WD40_repeat_dom_sf"/>
</dbReference>
<feature type="compositionally biased region" description="Acidic residues" evidence="8">
    <location>
        <begin position="522"/>
        <end position="540"/>
    </location>
</feature>
<evidence type="ECO:0000256" key="4">
    <source>
        <dbReference type="ARBA" id="ARBA00022737"/>
    </source>
</evidence>
<dbReference type="InterPro" id="IPR012953">
    <property type="entry name" value="BOP1_N_dom"/>
</dbReference>
<feature type="compositionally biased region" description="Acidic residues" evidence="8">
    <location>
        <begin position="126"/>
        <end position="141"/>
    </location>
</feature>
<keyword evidence="3 7" id="KW-0853">WD repeat</keyword>
<feature type="domain" description="BOP1 N-terminal" evidence="9">
    <location>
        <begin position="154"/>
        <end position="396"/>
    </location>
</feature>
<dbReference type="InterPro" id="IPR015943">
    <property type="entry name" value="WD40/YVTN_repeat-like_dom_sf"/>
</dbReference>
<evidence type="ECO:0000256" key="7">
    <source>
        <dbReference type="PROSITE-ProRule" id="PRU00221"/>
    </source>
</evidence>
<evidence type="ECO:0000313" key="12">
    <source>
        <dbReference type="Proteomes" id="UP001431209"/>
    </source>
</evidence>
<evidence type="ECO:0000256" key="8">
    <source>
        <dbReference type="SAM" id="MobiDB-lite"/>
    </source>
</evidence>
<dbReference type="InterPro" id="IPR019775">
    <property type="entry name" value="WD40_repeat_CS"/>
</dbReference>
<dbReference type="PANTHER" id="PTHR17605:SF0">
    <property type="entry name" value="RIBOSOME BIOGENESIS PROTEIN BOP1"/>
    <property type="match status" value="1"/>
</dbReference>
<dbReference type="SMART" id="SM00320">
    <property type="entry name" value="WD40"/>
    <property type="match status" value="7"/>
</dbReference>
<dbReference type="SUPFAM" id="SSF50978">
    <property type="entry name" value="WD40 repeat-like"/>
    <property type="match status" value="1"/>
</dbReference>
<dbReference type="PROSITE" id="PS50082">
    <property type="entry name" value="WD_REPEATS_2"/>
    <property type="match status" value="2"/>
</dbReference>
<dbReference type="Pfam" id="PF08145">
    <property type="entry name" value="BOP1NT"/>
    <property type="match status" value="1"/>
</dbReference>
<keyword evidence="4" id="KW-0677">Repeat</keyword>
<feature type="region of interest" description="Disordered" evidence="8">
    <location>
        <begin position="517"/>
        <end position="553"/>
    </location>
</feature>
<proteinExistence type="inferred from homology"/>
<evidence type="ECO:0000256" key="1">
    <source>
        <dbReference type="ARBA" id="ARBA00022517"/>
    </source>
</evidence>
<evidence type="ECO:0000256" key="2">
    <source>
        <dbReference type="ARBA" id="ARBA00022552"/>
    </source>
</evidence>
<keyword evidence="2 6" id="KW-0698">rRNA processing</keyword>
<evidence type="ECO:0000256" key="3">
    <source>
        <dbReference type="ARBA" id="ARBA00022574"/>
    </source>
</evidence>
<dbReference type="GO" id="GO:0000463">
    <property type="term" value="P:maturation of LSU-rRNA from tricistronic rRNA transcript (SSU-rRNA, 5.8S rRNA, LSU-rRNA)"/>
    <property type="evidence" value="ECO:0007669"/>
    <property type="project" value="UniProtKB-UniRule"/>
</dbReference>
<feature type="compositionally biased region" description="Basic and acidic residues" evidence="8">
    <location>
        <begin position="112"/>
        <end position="121"/>
    </location>
</feature>
<organism evidence="11 12">
    <name type="scientific">Acrasis kona</name>
    <dbReference type="NCBI Taxonomy" id="1008807"/>
    <lineage>
        <taxon>Eukaryota</taxon>
        <taxon>Discoba</taxon>
        <taxon>Heterolobosea</taxon>
        <taxon>Tetramitia</taxon>
        <taxon>Eutetramitia</taxon>
        <taxon>Acrasidae</taxon>
        <taxon>Acrasis</taxon>
    </lineage>
</organism>
<protein>
    <recommendedName>
        <fullName evidence="6">Ribosome biogenesis protein BOP1 homolog</fullName>
    </recommendedName>
</protein>
<dbReference type="Gene3D" id="2.130.10.10">
    <property type="entry name" value="YVTN repeat-like/Quinoprotein amine dehydrogenase"/>
    <property type="match status" value="1"/>
</dbReference>
<dbReference type="InterPro" id="IPR001680">
    <property type="entry name" value="WD40_rpt"/>
</dbReference>
<feature type="repeat" description="WD" evidence="7">
    <location>
        <begin position="403"/>
        <end position="444"/>
    </location>
</feature>
<evidence type="ECO:0000256" key="6">
    <source>
        <dbReference type="HAMAP-Rule" id="MF_03027"/>
    </source>
</evidence>
<evidence type="ECO:0000256" key="5">
    <source>
        <dbReference type="ARBA" id="ARBA00023242"/>
    </source>
</evidence>
<comment type="caution">
    <text evidence="11">The sequence shown here is derived from an EMBL/GenBank/DDBJ whole genome shotgun (WGS) entry which is preliminary data.</text>
</comment>
<feature type="region of interest" description="Disordered" evidence="8">
    <location>
        <begin position="1"/>
        <end position="141"/>
    </location>
</feature>
<dbReference type="GO" id="GO:0030687">
    <property type="term" value="C:preribosome, large subunit precursor"/>
    <property type="evidence" value="ECO:0007669"/>
    <property type="project" value="UniProtKB-UniRule"/>
</dbReference>
<dbReference type="PANTHER" id="PTHR17605">
    <property type="entry name" value="RIBOSOME BIOGENESIS PROTEIN BOP1 BLOCK OF PROLIFERATION 1 PROTEIN"/>
    <property type="match status" value="1"/>
</dbReference>
<feature type="compositionally biased region" description="Basic and acidic residues" evidence="8">
    <location>
        <begin position="1"/>
        <end position="15"/>
    </location>
</feature>
<evidence type="ECO:0000259" key="9">
    <source>
        <dbReference type="SMART" id="SM01035"/>
    </source>
</evidence>
<keyword evidence="12" id="KW-1185">Reference proteome</keyword>
<dbReference type="GO" id="GO:0043021">
    <property type="term" value="F:ribonucleoprotein complex binding"/>
    <property type="evidence" value="ECO:0007669"/>
    <property type="project" value="UniProtKB-UniRule"/>
</dbReference>
<comment type="subcellular location">
    <subcellularLocation>
        <location evidence="6">Nucleus</location>
        <location evidence="6">Nucleolus</location>
    </subcellularLocation>
    <subcellularLocation>
        <location evidence="6">Nucleus</location>
        <location evidence="6">Nucleoplasm</location>
    </subcellularLocation>
</comment>
<dbReference type="AlphaFoldDB" id="A0AAW2ZFJ4"/>
<evidence type="ECO:0000313" key="11">
    <source>
        <dbReference type="EMBL" id="KAL0487575.1"/>
    </source>
</evidence>
<comment type="function">
    <text evidence="6">Required for maturation of ribosomal RNAs and formation of the large ribosomal subunit.</text>
</comment>
<dbReference type="Proteomes" id="UP001431209">
    <property type="component" value="Unassembled WGS sequence"/>
</dbReference>
<dbReference type="Pfam" id="PF00400">
    <property type="entry name" value="WD40"/>
    <property type="match status" value="4"/>
</dbReference>
<keyword evidence="5 6" id="KW-0539">Nucleus</keyword>
<feature type="compositionally biased region" description="Acidic residues" evidence="8">
    <location>
        <begin position="54"/>
        <end position="94"/>
    </location>
</feature>
<keyword evidence="1 6" id="KW-0690">Ribosome biogenesis</keyword>
<accession>A0AAW2ZFJ4</accession>
<evidence type="ECO:0000313" key="10">
    <source>
        <dbReference type="EMBL" id="KAL0482755.1"/>
    </source>
</evidence>
<dbReference type="EMBL" id="JAOPGA020001351">
    <property type="protein sequence ID" value="KAL0487575.1"/>
    <property type="molecule type" value="Genomic_DNA"/>
</dbReference>
<dbReference type="InterPro" id="IPR028598">
    <property type="entry name" value="BOP1/Erb1"/>
</dbReference>
<dbReference type="EMBL" id="JAOPGA020000887">
    <property type="protein sequence ID" value="KAL0482755.1"/>
    <property type="molecule type" value="Genomic_DNA"/>
</dbReference>
<dbReference type="HAMAP" id="MF_03027">
    <property type="entry name" value="BOP1"/>
    <property type="match status" value="1"/>
</dbReference>
<sequence>MPPKRSRTEESKDGWGEVPTTENDVIELSDVSSDEEVADTVDSDTDTNTNGYEGNDDGDDSDNEDDVYVSDDDDGDLNEFLTEEEQEDSDEEGDIGGLKVLHSFNNETEEEVKERKKRELDQEPSMFDDVDNSDDSSEDEGMINTVGNIPLEWYEEYDHIGYDVNGNRILRKKRKDALDNLIASHDDPNYLRTVYDELNDKEHILSNKDLQTIIDVQKGRFPSNYNPYRPMVEYVTIDSRFPLVGTPTPKKHFTPDKDELKHIARLARRMRKNPKVGVPQIPQRNTPECYLMWGQDGRVIGDTTNRVGLLQAPKTLLPGHGQSYNPPMEYVPEDSQRRLYDSLRKVPAYDKFIQERYRRCLDLYMAPRVQIRKKVIPDPEKLLPELPDPESLRPYPEIPSLVIEGHHHIIRSVSINPTGTHVVSGSDDHTVRLWEVDTSRCVRVWKFHADIQCVRFNPNAGLNLFAVCVGLQVYLIHCGDIGSEAVNEATRKLFPDASYDETKSILEVDEEEELEMFKKDEQENESDDESDDESEDDQDGEKDIQKEQVVSSSTKTGRKKVLLRWEFYRTDQHKEKRSQGIMACLYHLKQVTQIDWHVRGDYFVSLSPTANNDGIVIHQLSNRTSQKPFKKALRNKGQKVVSALFHPTQPHFYVATSRNIMVFNLQRQKLQKKLKGQKCRDISSMSIHPNGGHVLTGGYDRRMEWFDMEISSRPYKTMRFHRKAVRSVAFHKRYPLFATASDDGQIHVFHCQVFVDDWLKDPIIVPVKILRGHKITSHLGVLDIEFHPTQPWLISGGADQTIRLFTS</sequence>
<dbReference type="GO" id="GO:0070545">
    <property type="term" value="C:PeBoW complex"/>
    <property type="evidence" value="ECO:0007669"/>
    <property type="project" value="TreeGrafter"/>
</dbReference>
<feature type="repeat" description="WD" evidence="7">
    <location>
        <begin position="718"/>
        <end position="749"/>
    </location>
</feature>
<gene>
    <name evidence="11" type="ORF">AKO1_000337</name>
    <name evidence="10" type="ORF">AKO1_002327</name>
</gene>
<name>A0AAW2ZFJ4_9EUKA</name>
<feature type="compositionally biased region" description="Acidic residues" evidence="8">
    <location>
        <begin position="24"/>
        <end position="45"/>
    </location>
</feature>
<dbReference type="GO" id="GO:0005654">
    <property type="term" value="C:nucleoplasm"/>
    <property type="evidence" value="ECO:0007669"/>
    <property type="project" value="UniProtKB-SubCell"/>
</dbReference>
<dbReference type="GO" id="GO:0000466">
    <property type="term" value="P:maturation of 5.8S rRNA from tricistronic rRNA transcript (SSU-rRNA, 5.8S rRNA, LSU-rRNA)"/>
    <property type="evidence" value="ECO:0007669"/>
    <property type="project" value="UniProtKB-UniRule"/>
</dbReference>
<dbReference type="SMART" id="SM01035">
    <property type="entry name" value="BOP1NT"/>
    <property type="match status" value="1"/>
</dbReference>
<dbReference type="PROSITE" id="PS50294">
    <property type="entry name" value="WD_REPEATS_REGION"/>
    <property type="match status" value="1"/>
</dbReference>
<dbReference type="PROSITE" id="PS00678">
    <property type="entry name" value="WD_REPEATS_1"/>
    <property type="match status" value="1"/>
</dbReference>